<dbReference type="Proteomes" id="UP000494165">
    <property type="component" value="Unassembled WGS sequence"/>
</dbReference>
<evidence type="ECO:0000256" key="1">
    <source>
        <dbReference type="ARBA" id="ARBA00004479"/>
    </source>
</evidence>
<protein>
    <submittedName>
        <fullName evidence="7">Uncharacterized protein</fullName>
    </submittedName>
</protein>
<evidence type="ECO:0000313" key="7">
    <source>
        <dbReference type="EMBL" id="CAB3381082.1"/>
    </source>
</evidence>
<name>A0A8S1DJ85_9INSE</name>
<keyword evidence="2 5" id="KW-0812">Transmembrane</keyword>
<dbReference type="InterPro" id="IPR031152">
    <property type="entry name" value="PLXDC"/>
</dbReference>
<sequence length="348" mass="40629">MGKARFYDRLLFILIFTTAFLVSGNVSTETVDEIKEQIGKSIHKTNKYNSMKIHYVNYPDDGADFLWKNMERNGNATKLSDEQFVDGKALIDLPFGFQLFDLNVTRVAVTKQGTIQTADPSVNWTIAPLNAKFGLTRSKISFLSHEKNFYVQWNNFRFNHEIFQEHEFRFQVRLGERGEIVFVYKEVPFDLAAWREYCDCLGDKFGVMYTHQELFKVPPYKENYELGFSMDFEKYEVKQGTVVRFFPADCPSKSVRCSWCPAIEKCSSTRDSLRHVWKENKCEIHFVHDPDFCPFDVLGPEWFPFLLLVWIFTNLAIAAIVCITTMTKKIRKIKKSSQQEIGYPMMSL</sequence>
<reference evidence="7 8" key="1">
    <citation type="submission" date="2020-04" db="EMBL/GenBank/DDBJ databases">
        <authorList>
            <person name="Alioto T."/>
            <person name="Alioto T."/>
            <person name="Gomez Garrido J."/>
        </authorList>
    </citation>
    <scope>NUCLEOTIDE SEQUENCE [LARGE SCALE GENOMIC DNA]</scope>
</reference>
<keyword evidence="4 5" id="KW-1133">Transmembrane helix</keyword>
<proteinExistence type="predicted"/>
<evidence type="ECO:0000256" key="5">
    <source>
        <dbReference type="SAM" id="Phobius"/>
    </source>
</evidence>
<feature type="transmembrane region" description="Helical" evidence="5">
    <location>
        <begin position="302"/>
        <end position="326"/>
    </location>
</feature>
<dbReference type="GO" id="GO:0016020">
    <property type="term" value="C:membrane"/>
    <property type="evidence" value="ECO:0007669"/>
    <property type="project" value="UniProtKB-SubCell"/>
</dbReference>
<keyword evidence="8" id="KW-1185">Reference proteome</keyword>
<evidence type="ECO:0000256" key="3">
    <source>
        <dbReference type="ARBA" id="ARBA00022729"/>
    </source>
</evidence>
<evidence type="ECO:0000256" key="6">
    <source>
        <dbReference type="SAM" id="SignalP"/>
    </source>
</evidence>
<feature type="chain" id="PRO_5035877151" evidence="6">
    <location>
        <begin position="29"/>
        <end position="348"/>
    </location>
</feature>
<dbReference type="PANTHER" id="PTHR13055">
    <property type="entry name" value="TUMOR ENDOTHELIAL MARKER 7 RELATED"/>
    <property type="match status" value="1"/>
</dbReference>
<evidence type="ECO:0000256" key="2">
    <source>
        <dbReference type="ARBA" id="ARBA00022692"/>
    </source>
</evidence>
<keyword evidence="3 6" id="KW-0732">Signal</keyword>
<dbReference type="PANTHER" id="PTHR13055:SF12">
    <property type="entry name" value="LD40707P"/>
    <property type="match status" value="1"/>
</dbReference>
<comment type="subcellular location">
    <subcellularLocation>
        <location evidence="1">Membrane</location>
        <topology evidence="1">Single-pass type I membrane protein</topology>
    </subcellularLocation>
</comment>
<gene>
    <name evidence="7" type="ORF">CLODIP_2_CD11939</name>
</gene>
<dbReference type="EMBL" id="CADEPI010000224">
    <property type="protein sequence ID" value="CAB3381082.1"/>
    <property type="molecule type" value="Genomic_DNA"/>
</dbReference>
<organism evidence="7 8">
    <name type="scientific">Cloeon dipterum</name>
    <dbReference type="NCBI Taxonomy" id="197152"/>
    <lineage>
        <taxon>Eukaryota</taxon>
        <taxon>Metazoa</taxon>
        <taxon>Ecdysozoa</taxon>
        <taxon>Arthropoda</taxon>
        <taxon>Hexapoda</taxon>
        <taxon>Insecta</taxon>
        <taxon>Pterygota</taxon>
        <taxon>Palaeoptera</taxon>
        <taxon>Ephemeroptera</taxon>
        <taxon>Pisciforma</taxon>
        <taxon>Baetidae</taxon>
        <taxon>Cloeon</taxon>
    </lineage>
</organism>
<evidence type="ECO:0000313" key="8">
    <source>
        <dbReference type="Proteomes" id="UP000494165"/>
    </source>
</evidence>
<comment type="caution">
    <text evidence="7">The sequence shown here is derived from an EMBL/GenBank/DDBJ whole genome shotgun (WGS) entry which is preliminary data.</text>
</comment>
<feature type="signal peptide" evidence="6">
    <location>
        <begin position="1"/>
        <end position="28"/>
    </location>
</feature>
<accession>A0A8S1DJ85</accession>
<evidence type="ECO:0000256" key="4">
    <source>
        <dbReference type="ARBA" id="ARBA00022989"/>
    </source>
</evidence>
<keyword evidence="5" id="KW-0472">Membrane</keyword>
<dbReference type="AlphaFoldDB" id="A0A8S1DJ85"/>